<evidence type="ECO:0000313" key="10">
    <source>
        <dbReference type="EMBL" id="SJZ63391.1"/>
    </source>
</evidence>
<dbReference type="NCBIfam" id="NF033796">
    <property type="entry name" value="selen_YedE_FdhT"/>
    <property type="match status" value="1"/>
</dbReference>
<dbReference type="PANTHER" id="PTHR30574">
    <property type="entry name" value="INNER MEMBRANE PROTEIN YEDE"/>
    <property type="match status" value="1"/>
</dbReference>
<comment type="similarity">
    <text evidence="8">Belongs to the TsuA/YedE (TC 9.B.102) family.</text>
</comment>
<evidence type="ECO:0000256" key="1">
    <source>
        <dbReference type="ARBA" id="ARBA00004429"/>
    </source>
</evidence>
<evidence type="ECO:0000313" key="11">
    <source>
        <dbReference type="Proteomes" id="UP000189933"/>
    </source>
</evidence>
<evidence type="ECO:0000256" key="6">
    <source>
        <dbReference type="ARBA" id="ARBA00022989"/>
    </source>
</evidence>
<evidence type="ECO:0000256" key="8">
    <source>
        <dbReference type="ARBA" id="ARBA00035655"/>
    </source>
</evidence>
<dbReference type="InterPro" id="IPR047732">
    <property type="entry name" value="YedE-like"/>
</dbReference>
<feature type="transmembrane region" description="Helical" evidence="9">
    <location>
        <begin position="84"/>
        <end position="105"/>
    </location>
</feature>
<accession>A0A1T4M900</accession>
<keyword evidence="11" id="KW-1185">Reference proteome</keyword>
<keyword evidence="3" id="KW-1003">Cell membrane</keyword>
<dbReference type="RefSeq" id="WP_078664620.1">
    <property type="nucleotide sequence ID" value="NZ_FUXM01000003.1"/>
</dbReference>
<feature type="transmembrane region" description="Helical" evidence="9">
    <location>
        <begin position="284"/>
        <end position="309"/>
    </location>
</feature>
<evidence type="ECO:0008006" key="12">
    <source>
        <dbReference type="Google" id="ProtNLM"/>
    </source>
</evidence>
<evidence type="ECO:0000256" key="7">
    <source>
        <dbReference type="ARBA" id="ARBA00023136"/>
    </source>
</evidence>
<reference evidence="11" key="1">
    <citation type="submission" date="2017-02" db="EMBL/GenBank/DDBJ databases">
        <authorList>
            <person name="Varghese N."/>
            <person name="Submissions S."/>
        </authorList>
    </citation>
    <scope>NUCLEOTIDE SEQUENCE [LARGE SCALE GENOMIC DNA]</scope>
    <source>
        <strain evidence="11">DSM 16521</strain>
    </source>
</reference>
<feature type="transmembrane region" description="Helical" evidence="9">
    <location>
        <begin position="152"/>
        <end position="175"/>
    </location>
</feature>
<feature type="transmembrane region" description="Helical" evidence="9">
    <location>
        <begin position="221"/>
        <end position="245"/>
    </location>
</feature>
<dbReference type="GO" id="GO:0005886">
    <property type="term" value="C:plasma membrane"/>
    <property type="evidence" value="ECO:0007669"/>
    <property type="project" value="UniProtKB-SubCell"/>
</dbReference>
<dbReference type="Pfam" id="PF04143">
    <property type="entry name" value="Sulf_transp"/>
    <property type="match status" value="2"/>
</dbReference>
<feature type="transmembrane region" description="Helical" evidence="9">
    <location>
        <begin position="21"/>
        <end position="43"/>
    </location>
</feature>
<feature type="transmembrane region" description="Helical" evidence="9">
    <location>
        <begin position="257"/>
        <end position="278"/>
    </location>
</feature>
<dbReference type="EMBL" id="FUXM01000003">
    <property type="protein sequence ID" value="SJZ63391.1"/>
    <property type="molecule type" value="Genomic_DNA"/>
</dbReference>
<keyword evidence="6 9" id="KW-1133">Transmembrane helix</keyword>
<feature type="transmembrane region" description="Helical" evidence="9">
    <location>
        <begin position="361"/>
        <end position="382"/>
    </location>
</feature>
<sequence>MGTFWSRVYRKAVQEHWSPMIAVGVLGILSALYFGTLQTVWAVTGEFTRWGGHLLQLFGYDTGEMSYFKIIKLKGMPWDRVDGWVVFGMFAGALIAALLGGNFKIRVPVQRRRLVQGLLGGIIAGFGTRLAMGCNLAAMFTGIPQFSLHTWLFTLATIAGTYLGLKITLMPFFLGKPVILPGGTVQMAKKYNSHQPVLGFLLAAVAIVLAVLAWQNGNGKLALAGLFGLAFGAVIERGQICFTSAFRDLWLVGRTTITRAIIVGMAIQSLGTIYFIVHGTPAKVMWAGAGAVLGGLLFGFGIVIAGGCETGWMYRAMEGQLNFWVVGIGNIIGATLLAIGWDKGIFTSLVAPYPKVDLVKILGPAGALAATYLFLALIYVWATWMEKRRKYKSEIHLPVEINTAVAESK</sequence>
<feature type="transmembrane region" description="Helical" evidence="9">
    <location>
        <begin position="196"/>
        <end position="215"/>
    </location>
</feature>
<evidence type="ECO:0000256" key="2">
    <source>
        <dbReference type="ARBA" id="ARBA00022448"/>
    </source>
</evidence>
<proteinExistence type="inferred from homology"/>
<evidence type="ECO:0000256" key="3">
    <source>
        <dbReference type="ARBA" id="ARBA00022475"/>
    </source>
</evidence>
<dbReference type="Proteomes" id="UP000189933">
    <property type="component" value="Unassembled WGS sequence"/>
</dbReference>
<evidence type="ECO:0000256" key="5">
    <source>
        <dbReference type="ARBA" id="ARBA00022692"/>
    </source>
</evidence>
<keyword evidence="2" id="KW-0813">Transport</keyword>
<evidence type="ECO:0000256" key="9">
    <source>
        <dbReference type="SAM" id="Phobius"/>
    </source>
</evidence>
<feature type="transmembrane region" description="Helical" evidence="9">
    <location>
        <begin position="117"/>
        <end position="140"/>
    </location>
</feature>
<name>A0A1T4M900_9FIRM</name>
<protein>
    <recommendedName>
        <fullName evidence="12">Sulphur transport domain-containing protein</fullName>
    </recommendedName>
</protein>
<dbReference type="PANTHER" id="PTHR30574:SF1">
    <property type="entry name" value="SULPHUR TRANSPORT DOMAIN-CONTAINING PROTEIN"/>
    <property type="match status" value="1"/>
</dbReference>
<organism evidence="10 11">
    <name type="scientific">Carboxydocella sporoproducens DSM 16521</name>
    <dbReference type="NCBI Taxonomy" id="1121270"/>
    <lineage>
        <taxon>Bacteria</taxon>
        <taxon>Bacillati</taxon>
        <taxon>Bacillota</taxon>
        <taxon>Clostridia</taxon>
        <taxon>Eubacteriales</taxon>
        <taxon>Clostridiales Family XVI. Incertae Sedis</taxon>
        <taxon>Carboxydocella</taxon>
    </lineage>
</organism>
<gene>
    <name evidence="10" type="ORF">SAMN02745885_00482</name>
</gene>
<comment type="subcellular location">
    <subcellularLocation>
        <location evidence="1">Cell inner membrane</location>
        <topology evidence="1">Multi-pass membrane protein</topology>
    </subcellularLocation>
</comment>
<dbReference type="AlphaFoldDB" id="A0A1T4M900"/>
<feature type="transmembrane region" description="Helical" evidence="9">
    <location>
        <begin position="321"/>
        <end position="341"/>
    </location>
</feature>
<dbReference type="InterPro" id="IPR007272">
    <property type="entry name" value="Sulf_transp_TsuA/YedE"/>
</dbReference>
<evidence type="ECO:0000256" key="4">
    <source>
        <dbReference type="ARBA" id="ARBA00022519"/>
    </source>
</evidence>
<keyword evidence="7 9" id="KW-0472">Membrane</keyword>
<keyword evidence="4" id="KW-0997">Cell inner membrane</keyword>
<keyword evidence="5 9" id="KW-0812">Transmembrane</keyword>
<dbReference type="OrthoDB" id="9794165at2"/>